<evidence type="ECO:0000313" key="1">
    <source>
        <dbReference type="EMBL" id="KAK1481517.1"/>
    </source>
</evidence>
<dbReference type="RefSeq" id="XP_060375413.1">
    <property type="nucleotide sequence ID" value="XM_060529986.1"/>
</dbReference>
<gene>
    <name evidence="1" type="ORF">CTAM01_13985</name>
</gene>
<keyword evidence="2" id="KW-1185">Reference proteome</keyword>
<comment type="caution">
    <text evidence="1">The sequence shown here is derived from an EMBL/GenBank/DDBJ whole genome shotgun (WGS) entry which is preliminary data.</text>
</comment>
<dbReference type="GeneID" id="85414224"/>
<evidence type="ECO:0000313" key="2">
    <source>
        <dbReference type="Proteomes" id="UP001227543"/>
    </source>
</evidence>
<reference evidence="1 2" key="1">
    <citation type="submission" date="2016-10" db="EMBL/GenBank/DDBJ databases">
        <title>The genome sequence of Colletotrichum fioriniae PJ7.</title>
        <authorList>
            <person name="Baroncelli R."/>
        </authorList>
    </citation>
    <scope>NUCLEOTIDE SEQUENCE [LARGE SCALE GENOMIC DNA]</scope>
    <source>
        <strain evidence="1 2">Tom-12</strain>
    </source>
</reference>
<dbReference type="Proteomes" id="UP001227543">
    <property type="component" value="Unassembled WGS sequence"/>
</dbReference>
<sequence length="37" mass="3949">MQKHPASLQGQPGVGTAQTVQGFPCSISALFRRKIAH</sequence>
<proteinExistence type="predicted"/>
<organism evidence="1 2">
    <name type="scientific">Colletotrichum tamarilloi</name>
    <dbReference type="NCBI Taxonomy" id="1209934"/>
    <lineage>
        <taxon>Eukaryota</taxon>
        <taxon>Fungi</taxon>
        <taxon>Dikarya</taxon>
        <taxon>Ascomycota</taxon>
        <taxon>Pezizomycotina</taxon>
        <taxon>Sordariomycetes</taxon>
        <taxon>Hypocreomycetidae</taxon>
        <taxon>Glomerellales</taxon>
        <taxon>Glomerellaceae</taxon>
        <taxon>Colletotrichum</taxon>
        <taxon>Colletotrichum acutatum species complex</taxon>
    </lineage>
</organism>
<dbReference type="EMBL" id="MLFU01000110">
    <property type="protein sequence ID" value="KAK1481517.1"/>
    <property type="molecule type" value="Genomic_DNA"/>
</dbReference>
<name>A0ABQ9QQN6_9PEZI</name>
<protein>
    <submittedName>
        <fullName evidence="1">Uncharacterized protein</fullName>
    </submittedName>
</protein>
<accession>A0ABQ9QQN6</accession>